<feature type="transmembrane region" description="Helical" evidence="1">
    <location>
        <begin position="6"/>
        <end position="39"/>
    </location>
</feature>
<keyword evidence="1" id="KW-0472">Membrane</keyword>
<reference evidence="2 5" key="2">
    <citation type="submission" date="2016-09" db="EMBL/GenBank/DDBJ databases">
        <authorList>
            <consortium name="Pathogen Informatics"/>
        </authorList>
    </citation>
    <scope>NUCLEOTIDE SEQUENCE [LARGE SCALE GENOMIC DNA]</scope>
    <source>
        <strain evidence="2 5">82B</strain>
    </source>
</reference>
<dbReference type="EMBL" id="FMPI01000007">
    <property type="protein sequence ID" value="SCS85892.1"/>
    <property type="molecule type" value="Genomic_DNA"/>
</dbReference>
<keyword evidence="1" id="KW-0812">Transmembrane</keyword>
<dbReference type="OrthoDB" id="2412501at2"/>
<proteinExistence type="predicted"/>
<evidence type="ECO:0000313" key="3">
    <source>
        <dbReference type="EMBL" id="SCS85892.1"/>
    </source>
</evidence>
<accession>A0A1D4JZC6</accession>
<protein>
    <recommendedName>
        <fullName evidence="6">DUF5084 domain-containing protein</fullName>
    </recommendedName>
</protein>
<name>A0A1D4JZC6_9STAP</name>
<dbReference type="EMBL" id="FMPG01000002">
    <property type="protein sequence ID" value="SCS67014.1"/>
    <property type="molecule type" value="Genomic_DNA"/>
</dbReference>
<dbReference type="Pfam" id="PF16894">
    <property type="entry name" value="DUF5084"/>
    <property type="match status" value="1"/>
</dbReference>
<dbReference type="AlphaFoldDB" id="A0A1D4JZC6"/>
<evidence type="ECO:0000313" key="4">
    <source>
        <dbReference type="Proteomes" id="UP000095412"/>
    </source>
</evidence>
<evidence type="ECO:0000313" key="2">
    <source>
        <dbReference type="EMBL" id="SCS67014.1"/>
    </source>
</evidence>
<keyword evidence="1" id="KW-1133">Transmembrane helix</keyword>
<keyword evidence="4" id="KW-1185">Reference proteome</keyword>
<dbReference type="InterPro" id="IPR031666">
    <property type="entry name" value="DUF5084"/>
</dbReference>
<sequence length="130" mass="14693">MNRSWWIVLTIGGILCMLSVKGFILGFGCFSMIALNAMWLVVYTPQRNARIFEMVAKPTIYLSIIGTFSVITFMGIVFLLTMNQGFNSMGEQIYGNIFHSFNLIALVCGFILYIVGTGLVFKMQHMQLKK</sequence>
<evidence type="ECO:0000313" key="5">
    <source>
        <dbReference type="Proteomes" id="UP000095768"/>
    </source>
</evidence>
<feature type="transmembrane region" description="Helical" evidence="1">
    <location>
        <begin position="60"/>
        <end position="81"/>
    </location>
</feature>
<evidence type="ECO:0008006" key="6">
    <source>
        <dbReference type="Google" id="ProtNLM"/>
    </source>
</evidence>
<dbReference type="Proteomes" id="UP000095412">
    <property type="component" value="Unassembled WGS sequence"/>
</dbReference>
<feature type="transmembrane region" description="Helical" evidence="1">
    <location>
        <begin position="101"/>
        <end position="121"/>
    </location>
</feature>
<reference evidence="3 4" key="1">
    <citation type="submission" date="2016-09" db="EMBL/GenBank/DDBJ databases">
        <authorList>
            <consortium name="Pathogen Informatics"/>
            <person name="Sun Q."/>
            <person name="Inoue M."/>
        </authorList>
    </citation>
    <scope>NUCLEOTIDE SEQUENCE [LARGE SCALE GENOMIC DNA]</scope>
    <source>
        <strain evidence="3 4">82C</strain>
    </source>
</reference>
<dbReference type="RefSeq" id="WP_069995434.1">
    <property type="nucleotide sequence ID" value="NZ_FMPG01000002.1"/>
</dbReference>
<organism evidence="2 5">
    <name type="scientific">Staphylococcus caeli</name>
    <dbReference type="NCBI Taxonomy" id="2201815"/>
    <lineage>
        <taxon>Bacteria</taxon>
        <taxon>Bacillati</taxon>
        <taxon>Bacillota</taxon>
        <taxon>Bacilli</taxon>
        <taxon>Bacillales</taxon>
        <taxon>Staphylococcaceae</taxon>
        <taxon>Staphylococcus</taxon>
    </lineage>
</organism>
<gene>
    <name evidence="2" type="ORF">SAMEA2297795_00943</name>
    <name evidence="3" type="ORF">SAMEA2297796_01260</name>
</gene>
<dbReference type="Proteomes" id="UP000095768">
    <property type="component" value="Unassembled WGS sequence"/>
</dbReference>
<evidence type="ECO:0000256" key="1">
    <source>
        <dbReference type="SAM" id="Phobius"/>
    </source>
</evidence>